<keyword evidence="3" id="KW-0677">Repeat</keyword>
<evidence type="ECO:0000256" key="4">
    <source>
        <dbReference type="ARBA" id="ARBA00022771"/>
    </source>
</evidence>
<dbReference type="EMBL" id="JAEAOA010002345">
    <property type="protein sequence ID" value="KAK3590193.1"/>
    <property type="molecule type" value="Genomic_DNA"/>
</dbReference>
<proteinExistence type="predicted"/>
<evidence type="ECO:0000313" key="11">
    <source>
        <dbReference type="Proteomes" id="UP001195483"/>
    </source>
</evidence>
<feature type="domain" description="C2H2-type" evidence="9">
    <location>
        <begin position="424"/>
        <end position="452"/>
    </location>
</feature>
<evidence type="ECO:0000256" key="2">
    <source>
        <dbReference type="ARBA" id="ARBA00022723"/>
    </source>
</evidence>
<feature type="domain" description="C2H2-type" evidence="9">
    <location>
        <begin position="510"/>
        <end position="537"/>
    </location>
</feature>
<sequence length="602" mass="70133">MGSYLLMFYVTVQQEKAVRQLFVDRGWQFVKEGAVKNRKMLYADRSSKDKVVTPCDQIASYQLKKLPFLKHKEKSRTFTNDTKKLCNPKENTMVLNHRPNNHSKKTHEEKEMTSLDSCTENEEEKNLPTARTHNDINNCSAVDLICSTSLELSEKVHRDEVCTMQDFGPSVVSDYSRKKSSTNENETTDKERDSGYISACMENMDKNCQRLSVNCETKSILGVEEQSQVVLDKNIEKMSESNELSIMSRMSKLRKLDYLSDARNLYENRHLSSSLIINHNTENSSQTHSEIYCLTTKGRQKESGYKQDNAMQSLNENTVKNRSLDTENYNAFNEAKRKSFTCSECNVEFKRQKIHDNHKLNGKCRFECSFCARMFTASTYSDYKRHICYHTKEKPHKCDVCVKSFMYPKELRTHMLKHQGQRPFICDKCGRRFFSYFIMLNHLKVMHSDSPKLYQCEFCGYSSRHQGCLVTHKTLVHPEGSSIDCPICGKKFKSKLHFKYHLPTHGEESFKCEICGKGFKRRQGLTNHQRRHKKDYHYFCTNCDKGFYEKTTLRAHIRTHSGEKPYVCEVCGYRCAIKSNLSKHMAVHSKKICARQEVPQHV</sequence>
<dbReference type="Gene3D" id="3.30.160.60">
    <property type="entry name" value="Classic Zinc Finger"/>
    <property type="match status" value="6"/>
</dbReference>
<feature type="region of interest" description="Disordered" evidence="8">
    <location>
        <begin position="92"/>
        <end position="122"/>
    </location>
</feature>
<evidence type="ECO:0000256" key="1">
    <source>
        <dbReference type="ARBA" id="ARBA00004123"/>
    </source>
</evidence>
<dbReference type="SMART" id="SM00355">
    <property type="entry name" value="ZnF_C2H2"/>
    <property type="match status" value="9"/>
</dbReference>
<dbReference type="InterPro" id="IPR036236">
    <property type="entry name" value="Znf_C2H2_sf"/>
</dbReference>
<feature type="domain" description="C2H2-type" evidence="9">
    <location>
        <begin position="538"/>
        <end position="565"/>
    </location>
</feature>
<gene>
    <name evidence="10" type="ORF">CHS0354_041250</name>
</gene>
<evidence type="ECO:0000256" key="6">
    <source>
        <dbReference type="ARBA" id="ARBA00023242"/>
    </source>
</evidence>
<keyword evidence="2" id="KW-0479">Metal-binding</keyword>
<dbReference type="FunFam" id="3.30.160.60:FF:000870">
    <property type="entry name" value="zinc finger protein 197 isoform X1"/>
    <property type="match status" value="1"/>
</dbReference>
<dbReference type="GO" id="GO:0008270">
    <property type="term" value="F:zinc ion binding"/>
    <property type="evidence" value="ECO:0007669"/>
    <property type="project" value="UniProtKB-KW"/>
</dbReference>
<feature type="domain" description="C2H2-type" evidence="9">
    <location>
        <begin position="396"/>
        <end position="423"/>
    </location>
</feature>
<dbReference type="Pfam" id="PF00096">
    <property type="entry name" value="zf-C2H2"/>
    <property type="match status" value="4"/>
</dbReference>
<reference evidence="10" key="3">
    <citation type="submission" date="2023-05" db="EMBL/GenBank/DDBJ databases">
        <authorList>
            <person name="Smith C.H."/>
        </authorList>
    </citation>
    <scope>NUCLEOTIDE SEQUENCE</scope>
    <source>
        <strain evidence="10">CHS0354</strain>
        <tissue evidence="10">Mantle</tissue>
    </source>
</reference>
<dbReference type="GO" id="GO:0000977">
    <property type="term" value="F:RNA polymerase II transcription regulatory region sequence-specific DNA binding"/>
    <property type="evidence" value="ECO:0007669"/>
    <property type="project" value="TreeGrafter"/>
</dbReference>
<feature type="domain" description="C2H2-type" evidence="9">
    <location>
        <begin position="454"/>
        <end position="477"/>
    </location>
</feature>
<accession>A0AAE0SEF8</accession>
<dbReference type="PROSITE" id="PS00028">
    <property type="entry name" value="ZINC_FINGER_C2H2_1"/>
    <property type="match status" value="5"/>
</dbReference>
<keyword evidence="4 7" id="KW-0863">Zinc-finger</keyword>
<keyword evidence="6" id="KW-0539">Nucleus</keyword>
<evidence type="ECO:0000259" key="9">
    <source>
        <dbReference type="PROSITE" id="PS50157"/>
    </source>
</evidence>
<dbReference type="GO" id="GO:0005634">
    <property type="term" value="C:nucleus"/>
    <property type="evidence" value="ECO:0007669"/>
    <property type="project" value="UniProtKB-SubCell"/>
</dbReference>
<dbReference type="SUPFAM" id="SSF57667">
    <property type="entry name" value="beta-beta-alpha zinc fingers"/>
    <property type="match status" value="4"/>
</dbReference>
<keyword evidence="11" id="KW-1185">Reference proteome</keyword>
<evidence type="ECO:0000256" key="8">
    <source>
        <dbReference type="SAM" id="MobiDB-lite"/>
    </source>
</evidence>
<evidence type="ECO:0000256" key="5">
    <source>
        <dbReference type="ARBA" id="ARBA00022833"/>
    </source>
</evidence>
<name>A0AAE0SEF8_9BIVA</name>
<feature type="domain" description="C2H2-type" evidence="9">
    <location>
        <begin position="366"/>
        <end position="395"/>
    </location>
</feature>
<comment type="caution">
    <text evidence="10">The sequence shown here is derived from an EMBL/GenBank/DDBJ whole genome shotgun (WGS) entry which is preliminary data.</text>
</comment>
<comment type="subcellular location">
    <subcellularLocation>
        <location evidence="1">Nucleus</location>
    </subcellularLocation>
</comment>
<dbReference type="FunFam" id="3.30.160.60:FF:000417">
    <property type="entry name" value="Zinc finger protein"/>
    <property type="match status" value="1"/>
</dbReference>
<dbReference type="PROSITE" id="PS50157">
    <property type="entry name" value="ZINC_FINGER_C2H2_2"/>
    <property type="match status" value="8"/>
</dbReference>
<organism evidence="10 11">
    <name type="scientific">Potamilus streckersoni</name>
    <dbReference type="NCBI Taxonomy" id="2493646"/>
    <lineage>
        <taxon>Eukaryota</taxon>
        <taxon>Metazoa</taxon>
        <taxon>Spiralia</taxon>
        <taxon>Lophotrochozoa</taxon>
        <taxon>Mollusca</taxon>
        <taxon>Bivalvia</taxon>
        <taxon>Autobranchia</taxon>
        <taxon>Heteroconchia</taxon>
        <taxon>Palaeoheterodonta</taxon>
        <taxon>Unionida</taxon>
        <taxon>Unionoidea</taxon>
        <taxon>Unionidae</taxon>
        <taxon>Ambleminae</taxon>
        <taxon>Lampsilini</taxon>
        <taxon>Potamilus</taxon>
    </lineage>
</organism>
<evidence type="ECO:0000256" key="3">
    <source>
        <dbReference type="ARBA" id="ARBA00022737"/>
    </source>
</evidence>
<dbReference type="PANTHER" id="PTHR24379">
    <property type="entry name" value="KRAB AND ZINC FINGER DOMAIN-CONTAINING"/>
    <property type="match status" value="1"/>
</dbReference>
<dbReference type="Pfam" id="PF13912">
    <property type="entry name" value="zf-C2H2_6"/>
    <property type="match status" value="1"/>
</dbReference>
<reference evidence="10" key="1">
    <citation type="journal article" date="2021" name="Genome Biol. Evol.">
        <title>A High-Quality Reference Genome for a Parasitic Bivalve with Doubly Uniparental Inheritance (Bivalvia: Unionida).</title>
        <authorList>
            <person name="Smith C.H."/>
        </authorList>
    </citation>
    <scope>NUCLEOTIDE SEQUENCE</scope>
    <source>
        <strain evidence="10">CHS0354</strain>
    </source>
</reference>
<reference evidence="10" key="2">
    <citation type="journal article" date="2021" name="Genome Biol. Evol.">
        <title>Developing a high-quality reference genome for a parasitic bivalve with doubly uniparental inheritance (Bivalvia: Unionida).</title>
        <authorList>
            <person name="Smith C.H."/>
        </authorList>
    </citation>
    <scope>NUCLEOTIDE SEQUENCE</scope>
    <source>
        <strain evidence="10">CHS0354</strain>
        <tissue evidence="10">Mantle</tissue>
    </source>
</reference>
<evidence type="ECO:0000256" key="7">
    <source>
        <dbReference type="PROSITE-ProRule" id="PRU00042"/>
    </source>
</evidence>
<feature type="domain" description="C2H2-type" evidence="9">
    <location>
        <begin position="483"/>
        <end position="510"/>
    </location>
</feature>
<dbReference type="Proteomes" id="UP001195483">
    <property type="component" value="Unassembled WGS sequence"/>
</dbReference>
<dbReference type="AlphaFoldDB" id="A0AAE0SEF8"/>
<dbReference type="InterPro" id="IPR013087">
    <property type="entry name" value="Znf_C2H2_type"/>
</dbReference>
<protein>
    <recommendedName>
        <fullName evidence="9">C2H2-type domain-containing protein</fullName>
    </recommendedName>
</protein>
<dbReference type="FunFam" id="3.30.160.60:FF:000624">
    <property type="entry name" value="zinc finger protein 697"/>
    <property type="match status" value="1"/>
</dbReference>
<evidence type="ECO:0000313" key="10">
    <source>
        <dbReference type="EMBL" id="KAK3590193.1"/>
    </source>
</evidence>
<feature type="domain" description="C2H2-type" evidence="9">
    <location>
        <begin position="566"/>
        <end position="589"/>
    </location>
</feature>
<keyword evidence="5" id="KW-0862">Zinc</keyword>
<dbReference type="GO" id="GO:0000981">
    <property type="term" value="F:DNA-binding transcription factor activity, RNA polymerase II-specific"/>
    <property type="evidence" value="ECO:0007669"/>
    <property type="project" value="TreeGrafter"/>
</dbReference>
<dbReference type="PANTHER" id="PTHR24379:SF127">
    <property type="entry name" value="BLOODY FINGERS-RELATED"/>
    <property type="match status" value="1"/>
</dbReference>